<keyword evidence="3" id="KW-1185">Reference proteome</keyword>
<feature type="region of interest" description="Disordered" evidence="1">
    <location>
        <begin position="64"/>
        <end position="90"/>
    </location>
</feature>
<protein>
    <submittedName>
        <fullName evidence="2">Uncharacterized protein</fullName>
    </submittedName>
</protein>
<evidence type="ECO:0000313" key="2">
    <source>
        <dbReference type="EMBL" id="KAK2097951.1"/>
    </source>
</evidence>
<organism evidence="2 3">
    <name type="scientific">Saguinus oedipus</name>
    <name type="common">Cotton-top tamarin</name>
    <name type="synonym">Oedipomidas oedipus</name>
    <dbReference type="NCBI Taxonomy" id="9490"/>
    <lineage>
        <taxon>Eukaryota</taxon>
        <taxon>Metazoa</taxon>
        <taxon>Chordata</taxon>
        <taxon>Craniata</taxon>
        <taxon>Vertebrata</taxon>
        <taxon>Euteleostomi</taxon>
        <taxon>Mammalia</taxon>
        <taxon>Eutheria</taxon>
        <taxon>Euarchontoglires</taxon>
        <taxon>Primates</taxon>
        <taxon>Haplorrhini</taxon>
        <taxon>Platyrrhini</taxon>
        <taxon>Cebidae</taxon>
        <taxon>Callitrichinae</taxon>
        <taxon>Saguinus</taxon>
    </lineage>
</organism>
<feature type="compositionally biased region" description="Polar residues" evidence="1">
    <location>
        <begin position="152"/>
        <end position="167"/>
    </location>
</feature>
<gene>
    <name evidence="2" type="ORF">P7K49_023402</name>
</gene>
<proteinExistence type="predicted"/>
<name>A0ABQ9ULI0_SAGOE</name>
<feature type="compositionally biased region" description="Basic and acidic residues" evidence="1">
    <location>
        <begin position="76"/>
        <end position="87"/>
    </location>
</feature>
<feature type="region of interest" description="Disordered" evidence="1">
    <location>
        <begin position="1"/>
        <end position="23"/>
    </location>
</feature>
<dbReference type="EMBL" id="JASSZA010000011">
    <property type="protein sequence ID" value="KAK2097951.1"/>
    <property type="molecule type" value="Genomic_DNA"/>
</dbReference>
<reference evidence="2 3" key="1">
    <citation type="submission" date="2023-05" db="EMBL/GenBank/DDBJ databases">
        <title>B98-5 Cell Line De Novo Hybrid Assembly: An Optical Mapping Approach.</title>
        <authorList>
            <person name="Kananen K."/>
            <person name="Auerbach J.A."/>
            <person name="Kautto E."/>
            <person name="Blachly J.S."/>
        </authorList>
    </citation>
    <scope>NUCLEOTIDE SEQUENCE [LARGE SCALE GENOMIC DNA]</scope>
    <source>
        <strain evidence="2">B95-8</strain>
        <tissue evidence="2">Cell line</tissue>
    </source>
</reference>
<evidence type="ECO:0000256" key="1">
    <source>
        <dbReference type="SAM" id="MobiDB-lite"/>
    </source>
</evidence>
<feature type="region of interest" description="Disordered" evidence="1">
    <location>
        <begin position="152"/>
        <end position="171"/>
    </location>
</feature>
<sequence length="196" mass="20799">MLALQLMGERAEAGKDQLPTGAVQPASPGIAHLGLIDGVDDVGFLLLLQGRPELNFALTDPSNKVVTARSPQKGRRQPDTKHQKQHSETVTLTTTQQLPNAPKENSTAQLGRWFDCSLACNQHKAPDPESGSLMGRGFSECGQNKPCFTVQSFSPQQSSPRTTQGSCAPSWVQPAAAPASQGCSAHVLHKGVCAYG</sequence>
<evidence type="ECO:0000313" key="3">
    <source>
        <dbReference type="Proteomes" id="UP001266305"/>
    </source>
</evidence>
<comment type="caution">
    <text evidence="2">The sequence shown here is derived from an EMBL/GenBank/DDBJ whole genome shotgun (WGS) entry which is preliminary data.</text>
</comment>
<dbReference type="Proteomes" id="UP001266305">
    <property type="component" value="Unassembled WGS sequence"/>
</dbReference>
<accession>A0ABQ9ULI0</accession>